<protein>
    <recommendedName>
        <fullName evidence="4">Lipoprotein</fullName>
    </recommendedName>
</protein>
<evidence type="ECO:0000313" key="2">
    <source>
        <dbReference type="EMBL" id="MBB3899681.1"/>
    </source>
</evidence>
<proteinExistence type="predicted"/>
<evidence type="ECO:0000313" key="3">
    <source>
        <dbReference type="Proteomes" id="UP000553193"/>
    </source>
</evidence>
<dbReference type="RefSeq" id="WP_184385683.1">
    <property type="nucleotide sequence ID" value="NZ_JACIDJ010000006.1"/>
</dbReference>
<name>A0A840AEY6_9PROT</name>
<feature type="signal peptide" evidence="1">
    <location>
        <begin position="1"/>
        <end position="21"/>
    </location>
</feature>
<gene>
    <name evidence="2" type="ORF">GGQ83_003141</name>
</gene>
<evidence type="ECO:0000256" key="1">
    <source>
        <dbReference type="SAM" id="SignalP"/>
    </source>
</evidence>
<dbReference type="EMBL" id="JACIDJ010000006">
    <property type="protein sequence ID" value="MBB3899681.1"/>
    <property type="molecule type" value="Genomic_DNA"/>
</dbReference>
<reference evidence="2 3" key="1">
    <citation type="submission" date="2020-08" db="EMBL/GenBank/DDBJ databases">
        <title>Genomic Encyclopedia of Type Strains, Phase IV (KMG-IV): sequencing the most valuable type-strain genomes for metagenomic binning, comparative biology and taxonomic classification.</title>
        <authorList>
            <person name="Goeker M."/>
        </authorList>
    </citation>
    <scope>NUCLEOTIDE SEQUENCE [LARGE SCALE GENOMIC DNA]</scope>
    <source>
        <strain evidence="2 3">DSM 19979</strain>
    </source>
</reference>
<sequence length="132" mass="13602">MAPFPRRFLPLLLALALPACDGPSLVGLGAATVVSLPLTGRAPPDLLVSAVTGRDCSIVRLDRGMSYCAAPAPAPGNAPYCTRSLGQADCWVTRPPMLGPPLSTGPRGVVDGPTSLTPAQEADRAARWPGLF</sequence>
<dbReference type="Proteomes" id="UP000553193">
    <property type="component" value="Unassembled WGS sequence"/>
</dbReference>
<keyword evidence="1" id="KW-0732">Signal</keyword>
<feature type="chain" id="PRO_5032848955" description="Lipoprotein" evidence="1">
    <location>
        <begin position="22"/>
        <end position="132"/>
    </location>
</feature>
<comment type="caution">
    <text evidence="2">The sequence shown here is derived from an EMBL/GenBank/DDBJ whole genome shotgun (WGS) entry which is preliminary data.</text>
</comment>
<evidence type="ECO:0008006" key="4">
    <source>
        <dbReference type="Google" id="ProtNLM"/>
    </source>
</evidence>
<organism evidence="2 3">
    <name type="scientific">Roseococcus suduntuyensis</name>
    <dbReference type="NCBI Taxonomy" id="455361"/>
    <lineage>
        <taxon>Bacteria</taxon>
        <taxon>Pseudomonadati</taxon>
        <taxon>Pseudomonadota</taxon>
        <taxon>Alphaproteobacteria</taxon>
        <taxon>Acetobacterales</taxon>
        <taxon>Roseomonadaceae</taxon>
        <taxon>Roseococcus</taxon>
    </lineage>
</organism>
<keyword evidence="3" id="KW-1185">Reference proteome</keyword>
<dbReference type="AlphaFoldDB" id="A0A840AEY6"/>
<accession>A0A840AEY6</accession>